<accession>A0A438F1U2</accession>
<dbReference type="Proteomes" id="UP000288805">
    <property type="component" value="Unassembled WGS sequence"/>
</dbReference>
<feature type="compositionally biased region" description="Basic and acidic residues" evidence="1">
    <location>
        <begin position="279"/>
        <end position="289"/>
    </location>
</feature>
<dbReference type="EMBL" id="QGNW01001137">
    <property type="protein sequence ID" value="RVW53886.1"/>
    <property type="molecule type" value="Genomic_DNA"/>
</dbReference>
<name>A0A438F1U2_VITVI</name>
<organism evidence="2 3">
    <name type="scientific">Vitis vinifera</name>
    <name type="common">Grape</name>
    <dbReference type="NCBI Taxonomy" id="29760"/>
    <lineage>
        <taxon>Eukaryota</taxon>
        <taxon>Viridiplantae</taxon>
        <taxon>Streptophyta</taxon>
        <taxon>Embryophyta</taxon>
        <taxon>Tracheophyta</taxon>
        <taxon>Spermatophyta</taxon>
        <taxon>Magnoliopsida</taxon>
        <taxon>eudicotyledons</taxon>
        <taxon>Gunneridae</taxon>
        <taxon>Pentapetalae</taxon>
        <taxon>rosids</taxon>
        <taxon>Vitales</taxon>
        <taxon>Vitaceae</taxon>
        <taxon>Viteae</taxon>
        <taxon>Vitis</taxon>
    </lineage>
</organism>
<sequence>MVIATLRALSETVVGDAAVRDRGSPDRRSASCISLGKSGWMTIRLIMRAMCHCFGSILLRPKNVFKEESCFICPGLATLMRNLQTIWSVKEFEDRLCIPNSVIVDFVNGKDAMSTEKAEKNVIIFTKETNSMRGSGSLYRLVQGIPPFHPDSTRLHSSQHRPGKQKLTSSACPLTYPPFNCDGAAKLDEGRAKGYVSVRGAWAGLSGRPGRPFAPNYSLEIPDRRQGEALQDAAFCAEFNGGRPESQEYVVNILPRKMSKEVVPGEHYTVKDLPIYQEFKEKRDADSPPKKNPAKKRKLVKNGKGVKEPTPPKEFVPPPPITHEAERLSVWRIWLRKLRPSTIRTSPNTDADELRPFVRPPWREAEAEIQSQPSDDPDRLALVLGEGATFKERWQLRFQPSPVMVPDEVAPGETHPAVNVEALHLERKSPSAASSGGELVNDAACSSASSFSYAELEDKLKQIPPRLGLTSCPQPRCSRWWKRLNCCCAFRFFCVLWLKPAYPSLERNNEALRADLAEAKSREESSSPVCVRQRMRWPG</sequence>
<evidence type="ECO:0000256" key="1">
    <source>
        <dbReference type="SAM" id="MobiDB-lite"/>
    </source>
</evidence>
<gene>
    <name evidence="2" type="ORF">CK203_101194</name>
</gene>
<feature type="compositionally biased region" description="Basic residues" evidence="1">
    <location>
        <begin position="292"/>
        <end position="301"/>
    </location>
</feature>
<comment type="caution">
    <text evidence="2">The sequence shown here is derived from an EMBL/GenBank/DDBJ whole genome shotgun (WGS) entry which is preliminary data.</text>
</comment>
<dbReference type="AlphaFoldDB" id="A0A438F1U2"/>
<evidence type="ECO:0000313" key="3">
    <source>
        <dbReference type="Proteomes" id="UP000288805"/>
    </source>
</evidence>
<protein>
    <submittedName>
        <fullName evidence="2">Uncharacterized protein</fullName>
    </submittedName>
</protein>
<reference evidence="2 3" key="1">
    <citation type="journal article" date="2018" name="PLoS Genet.">
        <title>Population sequencing reveals clonal diversity and ancestral inbreeding in the grapevine cultivar Chardonnay.</title>
        <authorList>
            <person name="Roach M.J."/>
            <person name="Johnson D.L."/>
            <person name="Bohlmann J."/>
            <person name="van Vuuren H.J."/>
            <person name="Jones S.J."/>
            <person name="Pretorius I.S."/>
            <person name="Schmidt S.A."/>
            <person name="Borneman A.R."/>
        </authorList>
    </citation>
    <scope>NUCLEOTIDE SEQUENCE [LARGE SCALE GENOMIC DNA]</scope>
    <source>
        <strain evidence="3">cv. Chardonnay</strain>
        <tissue evidence="2">Leaf</tissue>
    </source>
</reference>
<evidence type="ECO:0000313" key="2">
    <source>
        <dbReference type="EMBL" id="RVW53886.1"/>
    </source>
</evidence>
<feature type="region of interest" description="Disordered" evidence="1">
    <location>
        <begin position="279"/>
        <end position="321"/>
    </location>
</feature>
<feature type="compositionally biased region" description="Pro residues" evidence="1">
    <location>
        <begin position="312"/>
        <end position="321"/>
    </location>
</feature>
<proteinExistence type="predicted"/>